<organism evidence="6 7">
    <name type="scientific">Abeliophyllum distichum</name>
    <dbReference type="NCBI Taxonomy" id="126358"/>
    <lineage>
        <taxon>Eukaryota</taxon>
        <taxon>Viridiplantae</taxon>
        <taxon>Streptophyta</taxon>
        <taxon>Embryophyta</taxon>
        <taxon>Tracheophyta</taxon>
        <taxon>Spermatophyta</taxon>
        <taxon>Magnoliopsida</taxon>
        <taxon>eudicotyledons</taxon>
        <taxon>Gunneridae</taxon>
        <taxon>Pentapetalae</taxon>
        <taxon>asterids</taxon>
        <taxon>lamiids</taxon>
        <taxon>Lamiales</taxon>
        <taxon>Oleaceae</taxon>
        <taxon>Forsythieae</taxon>
        <taxon>Abeliophyllum</taxon>
    </lineage>
</organism>
<protein>
    <recommendedName>
        <fullName evidence="4">AT-hook motif nuclear-localized protein</fullName>
    </recommendedName>
</protein>
<evidence type="ECO:0000256" key="3">
    <source>
        <dbReference type="ARBA" id="ARBA00023163"/>
    </source>
</evidence>
<dbReference type="EMBL" id="JBFOLK010000008">
    <property type="protein sequence ID" value="KAL2493067.1"/>
    <property type="molecule type" value="Genomic_DNA"/>
</dbReference>
<dbReference type="PANTHER" id="PTHR31500">
    <property type="entry name" value="AT-HOOK MOTIF NUCLEAR-LOCALIZED PROTEIN 9"/>
    <property type="match status" value="1"/>
</dbReference>
<keyword evidence="1 4" id="KW-0805">Transcription regulation</keyword>
<comment type="function">
    <text evidence="4">Transcription factor that specifically binds AT-rich DNA sequences related to the nuclear matrix attachment regions (MARs).</text>
</comment>
<evidence type="ECO:0000256" key="1">
    <source>
        <dbReference type="ARBA" id="ARBA00023015"/>
    </source>
</evidence>
<dbReference type="InterPro" id="IPR039605">
    <property type="entry name" value="AHL"/>
</dbReference>
<evidence type="ECO:0000313" key="7">
    <source>
        <dbReference type="Proteomes" id="UP001604336"/>
    </source>
</evidence>
<evidence type="ECO:0000313" key="6">
    <source>
        <dbReference type="EMBL" id="KAL2493067.1"/>
    </source>
</evidence>
<evidence type="ECO:0000256" key="4">
    <source>
        <dbReference type="RuleBase" id="RU367031"/>
    </source>
</evidence>
<dbReference type="Pfam" id="PF03479">
    <property type="entry name" value="PCC"/>
    <property type="match status" value="1"/>
</dbReference>
<sequence>MEADMQANSSQDERSWVLALEKLNGEVPRPCRPRILGRRALNLSKDLASTDEKKGFKVQIFTINAGEEIGGKILSHFDELKNCDWSGHILRRGNILSATGQISRATINFQGSDTSFEGSYEIIKLLGFYSIPKDGEVELIDNLKLTFATVDGSVYGGPMMGELIACSTIQVCFALT</sequence>
<keyword evidence="4" id="KW-0539">Nucleus</keyword>
<dbReference type="AlphaFoldDB" id="A0ABD1RXF0"/>
<keyword evidence="7" id="KW-1185">Reference proteome</keyword>
<feature type="domain" description="PPC" evidence="5">
    <location>
        <begin position="53"/>
        <end position="176"/>
    </location>
</feature>
<evidence type="ECO:0000259" key="5">
    <source>
        <dbReference type="PROSITE" id="PS51742"/>
    </source>
</evidence>
<dbReference type="GO" id="GO:0003680">
    <property type="term" value="F:minor groove of adenine-thymine-rich DNA binding"/>
    <property type="evidence" value="ECO:0007669"/>
    <property type="project" value="UniProtKB-UniRule"/>
</dbReference>
<dbReference type="PANTHER" id="PTHR31500:SF9">
    <property type="entry name" value="AT-HOOK MOTIF NUCLEAR-LOCALIZED PROTEIN 9"/>
    <property type="match status" value="1"/>
</dbReference>
<keyword evidence="2 4" id="KW-0238">DNA-binding</keyword>
<dbReference type="PROSITE" id="PS51742">
    <property type="entry name" value="PPC"/>
    <property type="match status" value="1"/>
</dbReference>
<comment type="domain">
    <text evidence="4">The PPC domain mediates interactions between AHL proteins.</text>
</comment>
<evidence type="ECO:0000256" key="2">
    <source>
        <dbReference type="ARBA" id="ARBA00023125"/>
    </source>
</evidence>
<accession>A0ABD1RXF0</accession>
<name>A0ABD1RXF0_9LAMI</name>
<dbReference type="Gene3D" id="3.30.1330.80">
    <property type="entry name" value="Hypothetical protein, similar to alpha- acetolactate decarboxylase, domain 2"/>
    <property type="match status" value="1"/>
</dbReference>
<keyword evidence="3 4" id="KW-0804">Transcription</keyword>
<comment type="caution">
    <text evidence="6">The sequence shown here is derived from an EMBL/GenBank/DDBJ whole genome shotgun (WGS) entry which is preliminary data.</text>
</comment>
<proteinExistence type="predicted"/>
<dbReference type="GO" id="GO:0005634">
    <property type="term" value="C:nucleus"/>
    <property type="evidence" value="ECO:0007669"/>
    <property type="project" value="UniProtKB-SubCell"/>
</dbReference>
<gene>
    <name evidence="6" type="ORF">Adt_28695</name>
</gene>
<dbReference type="SUPFAM" id="SSF117856">
    <property type="entry name" value="AF0104/ALDC/Ptd012-like"/>
    <property type="match status" value="1"/>
</dbReference>
<dbReference type="Proteomes" id="UP001604336">
    <property type="component" value="Unassembled WGS sequence"/>
</dbReference>
<reference evidence="7" key="1">
    <citation type="submission" date="2024-07" db="EMBL/GenBank/DDBJ databases">
        <title>Two chromosome-level genome assemblies of Korean endemic species Abeliophyllum distichum and Forsythia ovata (Oleaceae).</title>
        <authorList>
            <person name="Jang H."/>
        </authorList>
    </citation>
    <scope>NUCLEOTIDE SEQUENCE [LARGE SCALE GENOMIC DNA]</scope>
</reference>
<dbReference type="InterPro" id="IPR005175">
    <property type="entry name" value="PPC_dom"/>
</dbReference>
<comment type="subcellular location">
    <subcellularLocation>
        <location evidence="4">Nucleus</location>
    </subcellularLocation>
</comment>